<comment type="caution">
    <text evidence="3">The sequence shown here is derived from an EMBL/GenBank/DDBJ whole genome shotgun (WGS) entry which is preliminary data.</text>
</comment>
<evidence type="ECO:0000313" key="4">
    <source>
        <dbReference type="Proteomes" id="UP000282028"/>
    </source>
</evidence>
<sequence length="305" mass="34468">MSCFLCEWRTSRLRILGNESQRKGEEKVYTSHEGLTEVAITAEEAVIPGVSLYTVHYRSQGLQVKAALAVPDMEESADGENKGLPALLYCRGGIRGVGQVRPERISQMAAFGYVVLAPHYRGNEGGEGRDEFGGEDRHDVFSAYEVLRQLPYVNQERISVYGFSRGAIMALFAAMECPNLLAAVVWGGVSDLLLTYEERVDLRRMLRRIVGHPHKQVDAYRERTPLYRVSELTCPVLIIHGTEDENVSVEHAHRLANALQEHGKPHEIWLAEGASHLFKSDDIEMYTRRMFDWLDQQGTRHQDKG</sequence>
<dbReference type="GO" id="GO:0006508">
    <property type="term" value="P:proteolysis"/>
    <property type="evidence" value="ECO:0007669"/>
    <property type="project" value="InterPro"/>
</dbReference>
<proteinExistence type="predicted"/>
<organism evidence="3 4">
    <name type="scientific">Brevibacillus invocatus</name>
    <dbReference type="NCBI Taxonomy" id="173959"/>
    <lineage>
        <taxon>Bacteria</taxon>
        <taxon>Bacillati</taxon>
        <taxon>Bacillota</taxon>
        <taxon>Bacilli</taxon>
        <taxon>Bacillales</taxon>
        <taxon>Paenibacillaceae</taxon>
        <taxon>Brevibacillus</taxon>
    </lineage>
</organism>
<dbReference type="GO" id="GO:0052689">
    <property type="term" value="F:carboxylic ester hydrolase activity"/>
    <property type="evidence" value="ECO:0007669"/>
    <property type="project" value="UniProtKB-ARBA"/>
</dbReference>
<keyword evidence="4" id="KW-1185">Reference proteome</keyword>
<dbReference type="Proteomes" id="UP000282028">
    <property type="component" value="Unassembled WGS sequence"/>
</dbReference>
<gene>
    <name evidence="3" type="ORF">EDM52_15620</name>
</gene>
<dbReference type="PANTHER" id="PTHR22946:SF9">
    <property type="entry name" value="POLYKETIDE TRANSFERASE AF380"/>
    <property type="match status" value="1"/>
</dbReference>
<dbReference type="InterPro" id="IPR029058">
    <property type="entry name" value="AB_hydrolase_fold"/>
</dbReference>
<reference evidence="3 4" key="1">
    <citation type="submission" date="2018-10" db="EMBL/GenBank/DDBJ databases">
        <title>Phylogenomics of Brevibacillus.</title>
        <authorList>
            <person name="Dunlap C."/>
        </authorList>
    </citation>
    <scope>NUCLEOTIDE SEQUENCE [LARGE SCALE GENOMIC DNA]</scope>
    <source>
        <strain evidence="3 4">JCM 12215</strain>
    </source>
</reference>
<name>A0A3M8C5Y5_9BACL</name>
<dbReference type="Pfam" id="PF00326">
    <property type="entry name" value="Peptidase_S9"/>
    <property type="match status" value="1"/>
</dbReference>
<evidence type="ECO:0000259" key="2">
    <source>
        <dbReference type="Pfam" id="PF00326"/>
    </source>
</evidence>
<dbReference type="EMBL" id="RHHR01000029">
    <property type="protein sequence ID" value="RNB71110.1"/>
    <property type="molecule type" value="Genomic_DNA"/>
</dbReference>
<evidence type="ECO:0000313" key="3">
    <source>
        <dbReference type="EMBL" id="RNB71110.1"/>
    </source>
</evidence>
<dbReference type="Gene3D" id="3.40.50.1820">
    <property type="entry name" value="alpha/beta hydrolase"/>
    <property type="match status" value="1"/>
</dbReference>
<dbReference type="OrthoDB" id="9812921at2"/>
<dbReference type="PANTHER" id="PTHR22946">
    <property type="entry name" value="DIENELACTONE HYDROLASE DOMAIN-CONTAINING PROTEIN-RELATED"/>
    <property type="match status" value="1"/>
</dbReference>
<feature type="domain" description="Peptidase S9 prolyl oligopeptidase catalytic" evidence="2">
    <location>
        <begin position="104"/>
        <end position="297"/>
    </location>
</feature>
<dbReference type="AlphaFoldDB" id="A0A3M8C5Y5"/>
<keyword evidence="1" id="KW-0378">Hydrolase</keyword>
<dbReference type="InterPro" id="IPR001375">
    <property type="entry name" value="Peptidase_S9_cat"/>
</dbReference>
<dbReference type="SUPFAM" id="SSF53474">
    <property type="entry name" value="alpha/beta-Hydrolases"/>
    <property type="match status" value="1"/>
</dbReference>
<dbReference type="GO" id="GO:0008236">
    <property type="term" value="F:serine-type peptidase activity"/>
    <property type="evidence" value="ECO:0007669"/>
    <property type="project" value="InterPro"/>
</dbReference>
<accession>A0A3M8C5Y5</accession>
<evidence type="ECO:0000256" key="1">
    <source>
        <dbReference type="ARBA" id="ARBA00022801"/>
    </source>
</evidence>
<dbReference type="InterPro" id="IPR050261">
    <property type="entry name" value="FrsA_esterase"/>
</dbReference>
<protein>
    <submittedName>
        <fullName evidence="3">S9 family peptidase</fullName>
    </submittedName>
</protein>